<evidence type="ECO:0000259" key="6">
    <source>
        <dbReference type="Pfam" id="PF19906"/>
    </source>
</evidence>
<dbReference type="InterPro" id="IPR050312">
    <property type="entry name" value="IolE/XylAMocC-like"/>
</dbReference>
<dbReference type="Pfam" id="PF19906">
    <property type="entry name" value="CGDB"/>
    <property type="match status" value="1"/>
</dbReference>
<keyword evidence="1" id="KW-0456">Lyase</keyword>
<evidence type="ECO:0000256" key="2">
    <source>
        <dbReference type="ARBA" id="ARBA00023277"/>
    </source>
</evidence>
<protein>
    <recommendedName>
        <fullName evidence="4">C-deglycosylation enzyme beta subunit</fullName>
    </recommendedName>
</protein>
<proteinExistence type="inferred from homology"/>
<dbReference type="RefSeq" id="WP_173074945.1">
    <property type="nucleotide sequence ID" value="NZ_BAABJB010000029.1"/>
</dbReference>
<dbReference type="Gene3D" id="3.20.20.150">
    <property type="entry name" value="Divalent-metal-dependent TIM barrel enzymes"/>
    <property type="match status" value="1"/>
</dbReference>
<reference evidence="7 8" key="2">
    <citation type="submission" date="2020-03" db="EMBL/GenBank/DDBJ databases">
        <authorList>
            <person name="Ichikawa N."/>
            <person name="Kimura A."/>
            <person name="Kitahashi Y."/>
            <person name="Uohara A."/>
        </authorList>
    </citation>
    <scope>NUCLEOTIDE SEQUENCE [LARGE SCALE GENOMIC DNA]</scope>
    <source>
        <strain evidence="7 8">NBRC 108638</strain>
    </source>
</reference>
<dbReference type="EMBL" id="BLPG01000001">
    <property type="protein sequence ID" value="GFJ87831.1"/>
    <property type="molecule type" value="Genomic_DNA"/>
</dbReference>
<dbReference type="Pfam" id="PF01261">
    <property type="entry name" value="AP_endonuc_2"/>
    <property type="match status" value="1"/>
</dbReference>
<keyword evidence="8" id="KW-1185">Reference proteome</keyword>
<gene>
    <name evidence="7" type="ORF">Prum_014730</name>
</gene>
<dbReference type="PANTHER" id="PTHR12110">
    <property type="entry name" value="HYDROXYPYRUVATE ISOMERASE"/>
    <property type="match status" value="1"/>
</dbReference>
<organism evidence="7 8">
    <name type="scientific">Phytohabitans rumicis</name>
    <dbReference type="NCBI Taxonomy" id="1076125"/>
    <lineage>
        <taxon>Bacteria</taxon>
        <taxon>Bacillati</taxon>
        <taxon>Actinomycetota</taxon>
        <taxon>Actinomycetes</taxon>
        <taxon>Micromonosporales</taxon>
        <taxon>Micromonosporaceae</taxon>
    </lineage>
</organism>
<dbReference type="AlphaFoldDB" id="A0A6V8KZC1"/>
<dbReference type="PANTHER" id="PTHR12110:SF53">
    <property type="entry name" value="BLR5974 PROTEIN"/>
    <property type="match status" value="1"/>
</dbReference>
<accession>A0A6V8KZC1</accession>
<comment type="similarity">
    <text evidence="3">Belongs to the C-glycoside deglycosidase beta subunit family.</text>
</comment>
<dbReference type="InterPro" id="IPR045959">
    <property type="entry name" value="CGDB"/>
</dbReference>
<name>A0A6V8KZC1_9ACTN</name>
<dbReference type="SUPFAM" id="SSF51658">
    <property type="entry name" value="Xylose isomerase-like"/>
    <property type="match status" value="1"/>
</dbReference>
<feature type="domain" description="Xylose isomerase-like TIM barrel" evidence="5">
    <location>
        <begin position="163"/>
        <end position="423"/>
    </location>
</feature>
<dbReference type="Proteomes" id="UP000482960">
    <property type="component" value="Unassembled WGS sequence"/>
</dbReference>
<sequence length="447" mass="49004">MIDAYTLDASATRHDDHGLIAWSIRLRLPWFRALPVSCIERAAVLVDGQAVADRDLLFRLDGQHRPLSDLHAMPTRYWSVDETLQIGVRGESLVPRAEAAVTVELTLRLPDSGGNGGDWSRRVACGAVRVSDPGHAPWPLGVCTFSLGAELRRGRSLRSCLQRIAAIGGYTGLELLGAQVVEGYPAPERRWLDRFARELHATGLEPVCYDAFLDPGRTTVAARDDAAIMALAEAELDIAAALGCSHVRLNVPPRRPLLDHLAVAAEQRDLTVLSELHAQTSADPGVEALLEHLNAMRSPHLGLILDLSCVMRALPPGFVRHMMAAGLPADAVRHIAESWSAGLPPPALPSATATAFAQRAYRLFHRSDTGWLPDVLPFTRIVHGKFFDMDGGREPSIPYGQVLTMLKRTRFDGYLMSEYEGHLWDGSPDTFAQLRGHQRMISELSNV</sequence>
<feature type="domain" description="C-glycoside deglycosidase beta subunit" evidence="6">
    <location>
        <begin position="18"/>
        <end position="109"/>
    </location>
</feature>
<reference evidence="7 8" key="1">
    <citation type="submission" date="2020-03" db="EMBL/GenBank/DDBJ databases">
        <title>Whole genome shotgun sequence of Phytohabitans rumicis NBRC 108638.</title>
        <authorList>
            <person name="Komaki H."/>
            <person name="Tamura T."/>
        </authorList>
    </citation>
    <scope>NUCLEOTIDE SEQUENCE [LARGE SCALE GENOMIC DNA]</scope>
    <source>
        <strain evidence="7 8">NBRC 108638</strain>
    </source>
</reference>
<keyword evidence="2" id="KW-0119">Carbohydrate metabolism</keyword>
<evidence type="ECO:0000259" key="5">
    <source>
        <dbReference type="Pfam" id="PF01261"/>
    </source>
</evidence>
<evidence type="ECO:0000256" key="4">
    <source>
        <dbReference type="ARBA" id="ARBA00047208"/>
    </source>
</evidence>
<evidence type="ECO:0000256" key="1">
    <source>
        <dbReference type="ARBA" id="ARBA00023239"/>
    </source>
</evidence>
<evidence type="ECO:0000313" key="8">
    <source>
        <dbReference type="Proteomes" id="UP000482960"/>
    </source>
</evidence>
<dbReference type="InterPro" id="IPR013022">
    <property type="entry name" value="Xyl_isomerase-like_TIM-brl"/>
</dbReference>
<dbReference type="GO" id="GO:0016829">
    <property type="term" value="F:lyase activity"/>
    <property type="evidence" value="ECO:0007669"/>
    <property type="project" value="UniProtKB-KW"/>
</dbReference>
<dbReference type="InterPro" id="IPR036237">
    <property type="entry name" value="Xyl_isomerase-like_sf"/>
</dbReference>
<evidence type="ECO:0000313" key="7">
    <source>
        <dbReference type="EMBL" id="GFJ87831.1"/>
    </source>
</evidence>
<evidence type="ECO:0000256" key="3">
    <source>
        <dbReference type="ARBA" id="ARBA00046336"/>
    </source>
</evidence>
<comment type="caution">
    <text evidence="7">The sequence shown here is derived from an EMBL/GenBank/DDBJ whole genome shotgun (WGS) entry which is preliminary data.</text>
</comment>